<evidence type="ECO:0000313" key="13">
    <source>
        <dbReference type="Proteomes" id="UP000095463"/>
    </source>
</evidence>
<feature type="compositionally biased region" description="Basic and acidic residues" evidence="10">
    <location>
        <begin position="1074"/>
        <end position="1101"/>
    </location>
</feature>
<dbReference type="InterPro" id="IPR040982">
    <property type="entry name" value="DNA_pol3_finger"/>
</dbReference>
<accession>A0A1E5XK50</accession>
<dbReference type="PANTHER" id="PTHR32294">
    <property type="entry name" value="DNA POLYMERASE III SUBUNIT ALPHA"/>
    <property type="match status" value="1"/>
</dbReference>
<feature type="region of interest" description="Disordered" evidence="10">
    <location>
        <begin position="1072"/>
        <end position="1112"/>
    </location>
</feature>
<comment type="similarity">
    <text evidence="9">Belongs to the DNA polymerase type-C family. DnaE2 subfamily.</text>
</comment>
<dbReference type="Pfam" id="PF14579">
    <property type="entry name" value="HHH_6"/>
    <property type="match status" value="1"/>
</dbReference>
<dbReference type="GO" id="GO:0008408">
    <property type="term" value="F:3'-5' exonuclease activity"/>
    <property type="evidence" value="ECO:0007669"/>
    <property type="project" value="InterPro"/>
</dbReference>
<proteinExistence type="inferred from homology"/>
<dbReference type="EMBL" id="LAJE02000343">
    <property type="protein sequence ID" value="OEO28970.1"/>
    <property type="molecule type" value="Genomic_DNA"/>
</dbReference>
<evidence type="ECO:0000259" key="11">
    <source>
        <dbReference type="SMART" id="SM00481"/>
    </source>
</evidence>
<dbReference type="GO" id="GO:0006281">
    <property type="term" value="P:DNA repair"/>
    <property type="evidence" value="ECO:0007669"/>
    <property type="project" value="UniProtKB-UniRule"/>
</dbReference>
<feature type="domain" description="Polymerase/histidinol phosphatase N-terminal" evidence="11">
    <location>
        <begin position="7"/>
        <end position="79"/>
    </location>
</feature>
<dbReference type="Proteomes" id="UP000095463">
    <property type="component" value="Unassembled WGS sequence"/>
</dbReference>
<dbReference type="InterPro" id="IPR011708">
    <property type="entry name" value="DNA_pol3_alpha_NTPase_dom"/>
</dbReference>
<dbReference type="NCBIfam" id="NF004225">
    <property type="entry name" value="PRK05672.1"/>
    <property type="match status" value="1"/>
</dbReference>
<dbReference type="Pfam" id="PF07733">
    <property type="entry name" value="DNA_pol3_alpha"/>
    <property type="match status" value="1"/>
</dbReference>
<dbReference type="OrthoDB" id="9803237at2"/>
<dbReference type="GO" id="GO:0005737">
    <property type="term" value="C:cytoplasm"/>
    <property type="evidence" value="ECO:0007669"/>
    <property type="project" value="UniProtKB-SubCell"/>
</dbReference>
<dbReference type="Pfam" id="PF02811">
    <property type="entry name" value="PHP"/>
    <property type="match status" value="1"/>
</dbReference>
<evidence type="ECO:0000256" key="10">
    <source>
        <dbReference type="SAM" id="MobiDB-lite"/>
    </source>
</evidence>
<comment type="subcellular location">
    <subcellularLocation>
        <location evidence="9">Cytoplasm</location>
    </subcellularLocation>
</comment>
<protein>
    <recommendedName>
        <fullName evidence="9">Error-prone DNA polymerase</fullName>
        <ecNumber evidence="9">2.7.7.7</ecNumber>
    </recommendedName>
</protein>
<reference evidence="12 13" key="1">
    <citation type="journal article" date="2015" name="Genome Announc.">
        <title>Genome Assemblies of Three Soil-Associated Devosia species: D. insulae, D. limi, and D. soli.</title>
        <authorList>
            <person name="Hassan Y.I."/>
            <person name="Lepp D."/>
            <person name="Zhou T."/>
        </authorList>
    </citation>
    <scope>NUCLEOTIDE SEQUENCE [LARGE SCALE GENOMIC DNA]</scope>
    <source>
        <strain evidence="12 13">DS-56</strain>
    </source>
</reference>
<evidence type="ECO:0000256" key="1">
    <source>
        <dbReference type="ARBA" id="ARBA00022490"/>
    </source>
</evidence>
<dbReference type="EC" id="2.7.7.7" evidence="9"/>
<keyword evidence="2 9" id="KW-0808">Transferase</keyword>
<dbReference type="InterPro" id="IPR003141">
    <property type="entry name" value="Pol/His_phosphatase_N"/>
</dbReference>
<dbReference type="AlphaFoldDB" id="A0A1E5XK50"/>
<comment type="caution">
    <text evidence="12">The sequence shown here is derived from an EMBL/GenBank/DDBJ whole genome shotgun (WGS) entry which is preliminary data.</text>
</comment>
<keyword evidence="7 9" id="KW-0234">DNA repair</keyword>
<dbReference type="Gene3D" id="3.20.20.140">
    <property type="entry name" value="Metal-dependent hydrolases"/>
    <property type="match status" value="1"/>
</dbReference>
<evidence type="ECO:0000256" key="6">
    <source>
        <dbReference type="ARBA" id="ARBA00022932"/>
    </source>
</evidence>
<dbReference type="CDD" id="cd07434">
    <property type="entry name" value="PHP_PolIIIA_DnaE2"/>
    <property type="match status" value="1"/>
</dbReference>
<evidence type="ECO:0000256" key="2">
    <source>
        <dbReference type="ARBA" id="ARBA00022679"/>
    </source>
</evidence>
<sequence>MNRPSYAELMVTSNFSFLRSGSHPEELVSAAIALGMSGVGICDRNSFAGVVRGYVAHRDLKDKAPDFRYVVGVRLCFADDTPDIIAYPSDREAYGRLCRMLSRGNLREESEKGKCVLSFADLADFIEGQLLILHCDETRWEHSGAVLERLAKLSPSNVWLAAAVTFKGTDRSRLNRLAAMAAAAGVPLLAVNDVLYHEPNRKIVQDVVTCIREHLTLETAGRRLQQNAERHLKPASEMTRLFAEHPDAIAETQVLLDRIGFSLDQLKYNYPTETIGNGETAQETLERLTWAGAHWRYPDGIPDDIKRSLWSELCLIAYKGYASYFLTVEDVVRYARHELKILCQGRGSAANSAVCYCLGVTEVDPTKVTLVFGRFLSTERDEPPDIDVDFEHERREEVMQYVYAKYGGERTGLTATVISYRSKSAIRETAKVFGISDDTIGALNQLHWGWGNAADLKGIKMLGLDPDDPTLTQMFNVVPVLKSFPRHLSQHVGGFVITRDSLESLVPISKTAMESRTIVEWDKDDIDALGILKVDILALGMLTCLRRSFELLHQHYKRDVTLPQLMAEETQPEVKAPVYRMTHRADTIGVFQIESRAQMSMLPRLKPVEFYDLVIEVAIVRPGPIQGGMVHPYLKRRQELEPVESLSPELDAVLHRTKGIPLFQEQAMQIAIVAAGFTPGEADKLRRAMATFRRNGTIHTLKDRFLSGMKKNGYPDDFAQRCFAQIEGFGDYGFPESHAASFALLVYASCWMKCHYPDVFACALLNSQPMGFYSPAQIVRDAVEHGVEMRVADVNRSDWLHVLEAGVPARQRLAKQHAEMRDDILSNKAIRLGLRQVIGLKQDHANLIVARRGDGYASVRDLWVRTGIPVATLEKLAEADAFGSMGLNRREALWVVRGLNGVAGAEQLPLFAISKKVSKPDDAESDLPVMAPGESVVHDYRTLSLSLKGHPVGFLRPELERRGILRCADLIDRPNGAIVETAGLVLVRQQPGTASGVIFMTLEDETGIANIIVWNKTFDKNRRVVLGSRLLAVRGQLQREGLVTHLVSRSFTDFTPSLLDLAQGLDIGNGVLAHGDEGRSGPHPGRDEGERRRREQLDREAYAALPSGRNFH</sequence>
<dbReference type="Pfam" id="PF17657">
    <property type="entry name" value="DNA_pol3_finger"/>
    <property type="match status" value="1"/>
</dbReference>
<dbReference type="InterPro" id="IPR023073">
    <property type="entry name" value="DnaE2"/>
</dbReference>
<keyword evidence="13" id="KW-1185">Reference proteome</keyword>
<evidence type="ECO:0000256" key="5">
    <source>
        <dbReference type="ARBA" id="ARBA00022763"/>
    </source>
</evidence>
<evidence type="ECO:0000256" key="7">
    <source>
        <dbReference type="ARBA" id="ARBA00023204"/>
    </source>
</evidence>
<gene>
    <name evidence="9" type="primary">dnaE2</name>
    <name evidence="12" type="ORF">VW23_027650</name>
</gene>
<evidence type="ECO:0000256" key="9">
    <source>
        <dbReference type="HAMAP-Rule" id="MF_01902"/>
    </source>
</evidence>
<dbReference type="GO" id="GO:0003887">
    <property type="term" value="F:DNA-directed DNA polymerase activity"/>
    <property type="evidence" value="ECO:0007669"/>
    <property type="project" value="UniProtKB-UniRule"/>
</dbReference>
<evidence type="ECO:0000256" key="3">
    <source>
        <dbReference type="ARBA" id="ARBA00022695"/>
    </source>
</evidence>
<comment type="catalytic activity">
    <reaction evidence="8 9">
        <text>DNA(n) + a 2'-deoxyribonucleoside 5'-triphosphate = DNA(n+1) + diphosphate</text>
        <dbReference type="Rhea" id="RHEA:22508"/>
        <dbReference type="Rhea" id="RHEA-COMP:17339"/>
        <dbReference type="Rhea" id="RHEA-COMP:17340"/>
        <dbReference type="ChEBI" id="CHEBI:33019"/>
        <dbReference type="ChEBI" id="CHEBI:61560"/>
        <dbReference type="ChEBI" id="CHEBI:173112"/>
        <dbReference type="EC" id="2.7.7.7"/>
    </reaction>
</comment>
<keyword evidence="6 9" id="KW-0239">DNA-directed DNA polymerase</keyword>
<dbReference type="GO" id="GO:0006260">
    <property type="term" value="P:DNA replication"/>
    <property type="evidence" value="ECO:0007669"/>
    <property type="project" value="UniProtKB-KW"/>
</dbReference>
<dbReference type="CDD" id="cd04485">
    <property type="entry name" value="DnaE_OBF"/>
    <property type="match status" value="1"/>
</dbReference>
<evidence type="ECO:0000256" key="8">
    <source>
        <dbReference type="ARBA" id="ARBA00049244"/>
    </source>
</evidence>
<dbReference type="InterPro" id="IPR004013">
    <property type="entry name" value="PHP_dom"/>
</dbReference>
<dbReference type="NCBIfam" id="TIGR00594">
    <property type="entry name" value="polc"/>
    <property type="match status" value="1"/>
</dbReference>
<dbReference type="SMART" id="SM00481">
    <property type="entry name" value="POLIIIAc"/>
    <property type="match status" value="1"/>
</dbReference>
<keyword evidence="5 9" id="KW-0227">DNA damage</keyword>
<name>A0A1E5XK50_9HYPH</name>
<keyword evidence="3 9" id="KW-0548">Nucleotidyltransferase</keyword>
<keyword evidence="4 9" id="KW-0235">DNA replication</keyword>
<keyword evidence="1 9" id="KW-0963">Cytoplasm</keyword>
<evidence type="ECO:0000313" key="12">
    <source>
        <dbReference type="EMBL" id="OEO28970.1"/>
    </source>
</evidence>
<organism evidence="12 13">
    <name type="scientific">Devosia insulae DS-56</name>
    <dbReference type="NCBI Taxonomy" id="1116389"/>
    <lineage>
        <taxon>Bacteria</taxon>
        <taxon>Pseudomonadati</taxon>
        <taxon>Pseudomonadota</taxon>
        <taxon>Alphaproteobacteria</taxon>
        <taxon>Hyphomicrobiales</taxon>
        <taxon>Devosiaceae</taxon>
        <taxon>Devosia</taxon>
    </lineage>
</organism>
<dbReference type="InterPro" id="IPR004805">
    <property type="entry name" value="DnaE2/DnaE/PolC"/>
</dbReference>
<dbReference type="PANTHER" id="PTHR32294:SF4">
    <property type="entry name" value="ERROR-PRONE DNA POLYMERASE"/>
    <property type="match status" value="1"/>
</dbReference>
<dbReference type="RefSeq" id="WP_069911746.1">
    <property type="nucleotide sequence ID" value="NZ_LAJE02000343.1"/>
</dbReference>
<dbReference type="InterPro" id="IPR029460">
    <property type="entry name" value="DNAPol_HHH"/>
</dbReference>
<dbReference type="HAMAP" id="MF_01902">
    <property type="entry name" value="DNApol_error_prone"/>
    <property type="match status" value="1"/>
</dbReference>
<comment type="function">
    <text evidence="9">DNA polymerase involved in damage-induced mutagenesis and translesion synthesis (TLS). It is not the major replicative DNA polymerase.</text>
</comment>
<evidence type="ECO:0000256" key="4">
    <source>
        <dbReference type="ARBA" id="ARBA00022705"/>
    </source>
</evidence>